<comment type="caution">
    <text evidence="2">The sequence shown here is derived from an EMBL/GenBank/DDBJ whole genome shotgun (WGS) entry which is preliminary data.</text>
</comment>
<dbReference type="SUPFAM" id="SSF51621">
    <property type="entry name" value="Phosphoenolpyruvate/pyruvate domain"/>
    <property type="match status" value="1"/>
</dbReference>
<evidence type="ECO:0000313" key="3">
    <source>
        <dbReference type="Proteomes" id="UP000053326"/>
    </source>
</evidence>
<evidence type="ECO:0000313" key="2">
    <source>
        <dbReference type="EMBL" id="KUK36334.1"/>
    </source>
</evidence>
<reference evidence="3" key="1">
    <citation type="journal article" date="2015" name="MBio">
        <title>Genome-Resolved Metagenomic Analysis Reveals Roles for Candidate Phyla and Other Microbial Community Members in Biogeochemical Transformations in Oil Reservoirs.</title>
        <authorList>
            <person name="Hu P."/>
            <person name="Tom L."/>
            <person name="Singh A."/>
            <person name="Thomas B.C."/>
            <person name="Baker B.J."/>
            <person name="Piceno Y.M."/>
            <person name="Andersen G.L."/>
            <person name="Banfield J.F."/>
        </authorList>
    </citation>
    <scope>NUCLEOTIDE SEQUENCE [LARGE SCALE GENOMIC DNA]</scope>
</reference>
<dbReference type="PANTHER" id="PTHR31862:SF1">
    <property type="entry name" value="UPF0261 DOMAIN PROTEIN (AFU_ORTHOLOGUE AFUA_1G10120)"/>
    <property type="match status" value="1"/>
</dbReference>
<dbReference type="GO" id="GO:0003824">
    <property type="term" value="F:catalytic activity"/>
    <property type="evidence" value="ECO:0007669"/>
    <property type="project" value="InterPro"/>
</dbReference>
<dbReference type="PATRIC" id="fig|85874.4.peg.334"/>
<dbReference type="EMBL" id="LGFO01000114">
    <property type="protein sequence ID" value="KUK36334.1"/>
    <property type="molecule type" value="Genomic_DNA"/>
</dbReference>
<protein>
    <submittedName>
        <fullName evidence="2">Putative signal transduction protein</fullName>
    </submittedName>
</protein>
<gene>
    <name evidence="2" type="ORF">XD66_0956</name>
</gene>
<accession>A0A101FFY9</accession>
<sequence length="280" mass="30090">MAKQYSRAEVLKRLKKTIAEGKPVIIAGAGTGISGKFAERGGADLIGVYNSGLYRMDGNGSLAGLMPYGNANQIVIDLANRVMPVVKETPMIAGICGTDPTREMRPYLKHLLELGFSGVMNFPTVGLIDGRFRRELEDTGMGYGKEIEALKLASELGFFTLGYAFNVEEAALVGEAKLDVLICHMGLTRGGSIGSKYAEEEMTLEGAAALINEMTKAAREKNPDVLIFAHGGPIALPEDTAYIYKNTEAVGFLGASSIERIPVEKPLAEAVKKFKDIPLK</sequence>
<dbReference type="InterPro" id="IPR051353">
    <property type="entry name" value="Tobamovirus_resist_UPF0261"/>
</dbReference>
<dbReference type="Gene3D" id="3.20.20.70">
    <property type="entry name" value="Aldolase class I"/>
    <property type="match status" value="1"/>
</dbReference>
<dbReference type="InterPro" id="IPR009215">
    <property type="entry name" value="TIM-br_IGPS-like"/>
</dbReference>
<dbReference type="PANTHER" id="PTHR31862">
    <property type="entry name" value="UPF0261 DOMAIN PROTEIN (AFU_ORTHOLOGUE AFUA_1G10120)"/>
    <property type="match status" value="1"/>
</dbReference>
<dbReference type="Proteomes" id="UP000053326">
    <property type="component" value="Unassembled WGS sequence"/>
</dbReference>
<organism evidence="2 3">
    <name type="scientific">Thermacetogenium phaeum</name>
    <dbReference type="NCBI Taxonomy" id="85874"/>
    <lineage>
        <taxon>Bacteria</taxon>
        <taxon>Bacillati</taxon>
        <taxon>Bacillota</taxon>
        <taxon>Clostridia</taxon>
        <taxon>Thermoanaerobacterales</taxon>
        <taxon>Thermoanaerobacteraceae</taxon>
        <taxon>Thermacetogenium</taxon>
    </lineage>
</organism>
<dbReference type="OMA" id="VCHMGLT"/>
<proteinExistence type="predicted"/>
<evidence type="ECO:0000259" key="1">
    <source>
        <dbReference type="Pfam" id="PF09370"/>
    </source>
</evidence>
<dbReference type="InterPro" id="IPR015813">
    <property type="entry name" value="Pyrv/PenolPyrv_kinase-like_dom"/>
</dbReference>
<dbReference type="InterPro" id="IPR013785">
    <property type="entry name" value="Aldolase_TIM"/>
</dbReference>
<dbReference type="Pfam" id="PF09370">
    <property type="entry name" value="PEP_hydrolase"/>
    <property type="match status" value="1"/>
</dbReference>
<feature type="domain" description="TIM-barrel" evidence="1">
    <location>
        <begin position="9"/>
        <end position="277"/>
    </location>
</feature>
<dbReference type="AlphaFoldDB" id="A0A101FFY9"/>
<dbReference type="PIRSF" id="PIRSF034452">
    <property type="entry name" value="TIM-br_sig_trnsd"/>
    <property type="match status" value="1"/>
</dbReference>
<name>A0A101FFY9_9THEO</name>